<comment type="caution">
    <text evidence="1">The sequence shown here is derived from an EMBL/GenBank/DDBJ whole genome shotgun (WGS) entry which is preliminary data.</text>
</comment>
<dbReference type="EMBL" id="JBHRSS010000006">
    <property type="protein sequence ID" value="MFC3105017.1"/>
    <property type="molecule type" value="Genomic_DNA"/>
</dbReference>
<dbReference type="Proteomes" id="UP001595462">
    <property type="component" value="Unassembled WGS sequence"/>
</dbReference>
<keyword evidence="2" id="KW-1185">Reference proteome</keyword>
<dbReference type="Gene3D" id="3.40.190.10">
    <property type="entry name" value="Periplasmic binding protein-like II"/>
    <property type="match status" value="1"/>
</dbReference>
<sequence>MNTKALDVACWKYDRVAALMNGEVTIEGADASFHTARIVTEIFESMIRGQAYDVSELGMTYFLRTFSEGLSPFLALPIFPNRAFRHSAIYVNKHSGIQSPADLASKTIGELALYSHDAGIVAKGILADEYGFDPAQSQWLIGGIDFPMKPIDFVARPHPSDVDVSIAAPDTDLGKMLDTGEIDALVSADVPECVLQGSPNVGRLFADYPAVERDYFDRTGIFPIMHTVVVTRELAEQEPDVVRAVYSAFCRAKDMAAEALHHGMTFNNMATMVPWLTDLLEKNRALMGDDGWPYGIAANRPAVEAMLRYHHEQGITDRTYAVEDIFVPYLLDT</sequence>
<name>A0ABV7ETT4_9GAMM</name>
<dbReference type="SUPFAM" id="SSF53850">
    <property type="entry name" value="Periplasmic binding protein-like II"/>
    <property type="match status" value="1"/>
</dbReference>
<dbReference type="RefSeq" id="WP_380690575.1">
    <property type="nucleotide sequence ID" value="NZ_JBHRSS010000006.1"/>
</dbReference>
<evidence type="ECO:0000313" key="1">
    <source>
        <dbReference type="EMBL" id="MFC3105017.1"/>
    </source>
</evidence>
<proteinExistence type="predicted"/>
<gene>
    <name evidence="1" type="ORF">ACFOSU_14140</name>
</gene>
<protein>
    <submittedName>
        <fullName evidence="1">4,5-dihydroxyphthalate decarboxylase</fullName>
    </submittedName>
</protein>
<accession>A0ABV7ETT4</accession>
<organism evidence="1 2">
    <name type="scientific">Salinisphaera aquimarina</name>
    <dbReference type="NCBI Taxonomy" id="2094031"/>
    <lineage>
        <taxon>Bacteria</taxon>
        <taxon>Pseudomonadati</taxon>
        <taxon>Pseudomonadota</taxon>
        <taxon>Gammaproteobacteria</taxon>
        <taxon>Salinisphaerales</taxon>
        <taxon>Salinisphaeraceae</taxon>
        <taxon>Salinisphaera</taxon>
    </lineage>
</organism>
<reference evidence="2" key="1">
    <citation type="journal article" date="2019" name="Int. J. Syst. Evol. Microbiol.">
        <title>The Global Catalogue of Microorganisms (GCM) 10K type strain sequencing project: providing services to taxonomists for standard genome sequencing and annotation.</title>
        <authorList>
            <consortium name="The Broad Institute Genomics Platform"/>
            <consortium name="The Broad Institute Genome Sequencing Center for Infectious Disease"/>
            <person name="Wu L."/>
            <person name="Ma J."/>
        </authorList>
    </citation>
    <scope>NUCLEOTIDE SEQUENCE [LARGE SCALE GENOMIC DNA]</scope>
    <source>
        <strain evidence="2">KCTC 52640</strain>
    </source>
</reference>
<evidence type="ECO:0000313" key="2">
    <source>
        <dbReference type="Proteomes" id="UP001595462"/>
    </source>
</evidence>